<name>A0A5S4TID1_STRPY</name>
<evidence type="ECO:0000313" key="5">
    <source>
        <dbReference type="EMBL" id="TYK97635.1"/>
    </source>
</evidence>
<evidence type="ECO:0000256" key="2">
    <source>
        <dbReference type="ARBA" id="ARBA00022989"/>
    </source>
</evidence>
<evidence type="ECO:0000313" key="6">
    <source>
        <dbReference type="Proteomes" id="UP000324058"/>
    </source>
</evidence>
<dbReference type="AlphaFoldDB" id="A0A5S4TID1"/>
<protein>
    <submittedName>
        <fullName evidence="5">P-type conjugative transfer protein TrbL</fullName>
    </submittedName>
</protein>
<feature type="non-terminal residue" evidence="5">
    <location>
        <position position="138"/>
    </location>
</feature>
<comment type="caution">
    <text evidence="5">The sequence shown here is derived from an EMBL/GenBank/DDBJ whole genome shotgun (WGS) entry which is preliminary data.</text>
</comment>
<evidence type="ECO:0000256" key="1">
    <source>
        <dbReference type="ARBA" id="ARBA00022692"/>
    </source>
</evidence>
<evidence type="ECO:0000256" key="4">
    <source>
        <dbReference type="SAM" id="Phobius"/>
    </source>
</evidence>
<keyword evidence="1 4" id="KW-0812">Transmembrane</keyword>
<dbReference type="Proteomes" id="UP000324058">
    <property type="component" value="Unassembled WGS sequence"/>
</dbReference>
<feature type="transmembrane region" description="Helical" evidence="4">
    <location>
        <begin position="29"/>
        <end position="48"/>
    </location>
</feature>
<reference evidence="5 6" key="1">
    <citation type="submission" date="2019-02" db="EMBL/GenBank/DDBJ databases">
        <title>Novel genomic isolates of S. pyogenes and S. dysgalactiae subsp. equisimilis associated to necrotising fasciitis (NSTI).</title>
        <authorList>
            <person name="Barrantes I."/>
        </authorList>
    </citation>
    <scope>NUCLEOTIDE SEQUENCE [LARGE SCALE GENOMIC DNA]</scope>
    <source>
        <strain evidence="5 6">SPY2028</strain>
    </source>
</reference>
<keyword evidence="2 4" id="KW-1133">Transmembrane helix</keyword>
<evidence type="ECO:0000256" key="3">
    <source>
        <dbReference type="ARBA" id="ARBA00023136"/>
    </source>
</evidence>
<proteinExistence type="predicted"/>
<organism evidence="5 6">
    <name type="scientific">Streptococcus pyogenes</name>
    <dbReference type="NCBI Taxonomy" id="1314"/>
    <lineage>
        <taxon>Bacteria</taxon>
        <taxon>Bacillati</taxon>
        <taxon>Bacillota</taxon>
        <taxon>Bacilli</taxon>
        <taxon>Lactobacillales</taxon>
        <taxon>Streptococcaceae</taxon>
        <taxon>Streptococcus</taxon>
    </lineage>
</organism>
<accession>A0A5S4TID1</accession>
<dbReference type="Pfam" id="PF04610">
    <property type="entry name" value="TrbL"/>
    <property type="match status" value="1"/>
</dbReference>
<sequence length="138" mass="14834">MGGTGVIDNFLTVFARYIDSGFGLLGGEVSFIASTLIAIDVTLAALFWSWGAEEDIVARLVRKTLFVGVFAYLISNWSDLARIVFNSFAGLGLKASGTGFTVQDLMRPGKVAQTGLDAARPLLESISDLMGWVAFFEN</sequence>
<dbReference type="EMBL" id="SJLL01000154">
    <property type="protein sequence ID" value="TYK97635.1"/>
    <property type="molecule type" value="Genomic_DNA"/>
</dbReference>
<dbReference type="GO" id="GO:0030255">
    <property type="term" value="P:protein secretion by the type IV secretion system"/>
    <property type="evidence" value="ECO:0007669"/>
    <property type="project" value="InterPro"/>
</dbReference>
<feature type="transmembrane region" description="Helical" evidence="4">
    <location>
        <begin position="60"/>
        <end position="77"/>
    </location>
</feature>
<gene>
    <name evidence="5" type="ORF">E0F66_10660</name>
</gene>
<keyword evidence="3 4" id="KW-0472">Membrane</keyword>
<dbReference type="InterPro" id="IPR007688">
    <property type="entry name" value="Conjugal_tfr_TrbL/VirB6"/>
</dbReference>